<protein>
    <recommendedName>
        <fullName evidence="5">SLP adapter and CSK-interacting membrane protein</fullName>
    </recommendedName>
</protein>
<evidence type="ECO:0000256" key="1">
    <source>
        <dbReference type="SAM" id="MobiDB-lite"/>
    </source>
</evidence>
<keyword evidence="2" id="KW-0472">Membrane</keyword>
<reference evidence="3 4" key="1">
    <citation type="submission" date="2023-09" db="EMBL/GenBank/DDBJ databases">
        <authorList>
            <person name="Wang M."/>
        </authorList>
    </citation>
    <scope>NUCLEOTIDE SEQUENCE [LARGE SCALE GENOMIC DNA]</scope>
    <source>
        <strain evidence="3">GT-2023</strain>
        <tissue evidence="3">Liver</tissue>
    </source>
</reference>
<feature type="compositionally biased region" description="Acidic residues" evidence="1">
    <location>
        <begin position="96"/>
        <end position="113"/>
    </location>
</feature>
<comment type="caution">
    <text evidence="3">The sequence shown here is derived from an EMBL/GenBank/DDBJ whole genome shotgun (WGS) entry which is preliminary data.</text>
</comment>
<name>A0ABR3NCR0_9TELE</name>
<feature type="region of interest" description="Disordered" evidence="1">
    <location>
        <begin position="60"/>
        <end position="162"/>
    </location>
</feature>
<keyword evidence="2" id="KW-0812">Transmembrane</keyword>
<proteinExistence type="predicted"/>
<feature type="compositionally biased region" description="Acidic residues" evidence="1">
    <location>
        <begin position="139"/>
        <end position="162"/>
    </location>
</feature>
<dbReference type="InterPro" id="IPR028181">
    <property type="entry name" value="SCIMP"/>
</dbReference>
<evidence type="ECO:0000313" key="3">
    <source>
        <dbReference type="EMBL" id="KAL1274538.1"/>
    </source>
</evidence>
<dbReference type="EMBL" id="JAYMGO010000005">
    <property type="protein sequence ID" value="KAL1274538.1"/>
    <property type="molecule type" value="Genomic_DNA"/>
</dbReference>
<accession>A0ABR3NCR0</accession>
<dbReference type="Pfam" id="PF15050">
    <property type="entry name" value="SCIMP"/>
    <property type="match status" value="1"/>
</dbReference>
<evidence type="ECO:0008006" key="5">
    <source>
        <dbReference type="Google" id="ProtNLM"/>
    </source>
</evidence>
<evidence type="ECO:0000313" key="4">
    <source>
        <dbReference type="Proteomes" id="UP001558613"/>
    </source>
</evidence>
<keyword evidence="2" id="KW-1133">Transmembrane helix</keyword>
<evidence type="ECO:0000256" key="2">
    <source>
        <dbReference type="SAM" id="Phobius"/>
    </source>
</evidence>
<feature type="transmembrane region" description="Helical" evidence="2">
    <location>
        <begin position="15"/>
        <end position="41"/>
    </location>
</feature>
<keyword evidence="4" id="KW-1185">Reference proteome</keyword>
<dbReference type="Proteomes" id="UP001558613">
    <property type="component" value="Unassembled WGS sequence"/>
</dbReference>
<organism evidence="3 4">
    <name type="scientific">Cirrhinus molitorella</name>
    <name type="common">mud carp</name>
    <dbReference type="NCBI Taxonomy" id="172907"/>
    <lineage>
        <taxon>Eukaryota</taxon>
        <taxon>Metazoa</taxon>
        <taxon>Chordata</taxon>
        <taxon>Craniata</taxon>
        <taxon>Vertebrata</taxon>
        <taxon>Euteleostomi</taxon>
        <taxon>Actinopterygii</taxon>
        <taxon>Neopterygii</taxon>
        <taxon>Teleostei</taxon>
        <taxon>Ostariophysi</taxon>
        <taxon>Cypriniformes</taxon>
        <taxon>Cyprinidae</taxon>
        <taxon>Labeoninae</taxon>
        <taxon>Labeonini</taxon>
        <taxon>Cirrhinus</taxon>
    </lineage>
</organism>
<gene>
    <name evidence="3" type="ORF">QQF64_027352</name>
</gene>
<feature type="compositionally biased region" description="Polar residues" evidence="1">
    <location>
        <begin position="60"/>
        <end position="69"/>
    </location>
</feature>
<sequence length="162" mass="18533">MTAQEFQMDFLRQHFWTALLLAIIVVSLLIVMIFIIINFCISKRAAWYSTQVKPNNYSPTNFQNQINQVQHKDVESEKPPLPSRDQFKSMDSVDQGYEEVDPASDYVEVEDESSPPVPQQPTFTPHYASAKTKSQEQDAVSEDYDDVEMPANSDSEDYDDIG</sequence>